<proteinExistence type="predicted"/>
<evidence type="ECO:0000256" key="3">
    <source>
        <dbReference type="PROSITE-ProRule" id="PRU00023"/>
    </source>
</evidence>
<evidence type="ECO:0000313" key="5">
    <source>
        <dbReference type="Proteomes" id="UP001220324"/>
    </source>
</evidence>
<feature type="repeat" description="ANK" evidence="3">
    <location>
        <begin position="480"/>
        <end position="513"/>
    </location>
</feature>
<reference evidence="4 5" key="1">
    <citation type="journal article" date="2023" name="IMA Fungus">
        <title>Comparative genomic study of the Penicillium genus elucidates a diverse pangenome and 15 lateral gene transfer events.</title>
        <authorList>
            <person name="Petersen C."/>
            <person name="Sorensen T."/>
            <person name="Nielsen M.R."/>
            <person name="Sondergaard T.E."/>
            <person name="Sorensen J.L."/>
            <person name="Fitzpatrick D.A."/>
            <person name="Frisvad J.C."/>
            <person name="Nielsen K.L."/>
        </authorList>
    </citation>
    <scope>NUCLEOTIDE SEQUENCE [LARGE SCALE GENOMIC DNA]</scope>
    <source>
        <strain evidence="4 5">IBT 35679</strain>
    </source>
</reference>
<keyword evidence="5" id="KW-1185">Reference proteome</keyword>
<dbReference type="Pfam" id="PF12796">
    <property type="entry name" value="Ank_2"/>
    <property type="match status" value="1"/>
</dbReference>
<protein>
    <recommendedName>
        <fullName evidence="6">Ankyrin</fullName>
    </recommendedName>
</protein>
<dbReference type="Gene3D" id="1.25.40.20">
    <property type="entry name" value="Ankyrin repeat-containing domain"/>
    <property type="match status" value="3"/>
</dbReference>
<dbReference type="Proteomes" id="UP001220324">
    <property type="component" value="Unassembled WGS sequence"/>
</dbReference>
<sequence>MAYTQCHQRHEDFEFQPLIFYDTDGSPVYEGPYQILLNSIIRHNDVTALHLYKNSLHTQVFLLDYDAPYYNPFSVALGCHSFDALRALIDMYLSDSSLTEPLQKYTNRFQLSLIHETCASGNQEMVEWLISHESPLGTLHDRDARGWTPLLYAAEALGEAGNLMVDAEYGESPIFARKRAREKVERLEKLIYWLLDSGSSVSDSTTFETSYDNSLPEESDNMPRIQYTVLGKAIPYASYDMVSHLISKGDGVHAFQRWSSPSQCTGIDYEGDVTLLHIASLFWNLEGIQALIDHYDDIKLIHMVSKADGDGRLPLHWAITGIEDRREEKDNLDEIISRMMSTVRILLDAKPDTINARDHHGATTFHYLAKLGIGPVVIPRAIQTLLSAHPSTDTINGRNLRGETALENIIRSFARRVGTLERTIDLIMSLLGNWADAHSCDNKGRNILHKLCMPRWTQPISTAALDRLLKYVDVNETDSDGCTVLHYLVRNLSQIDAARYLIQRGADPTKKDKKGITPLQEALEGTFPIYRQVSANGDIEPESYAPTERARNELKQVLLDTEAIQA</sequence>
<evidence type="ECO:0000256" key="2">
    <source>
        <dbReference type="ARBA" id="ARBA00023043"/>
    </source>
</evidence>
<evidence type="ECO:0000256" key="1">
    <source>
        <dbReference type="ARBA" id="ARBA00022737"/>
    </source>
</evidence>
<evidence type="ECO:0000313" key="4">
    <source>
        <dbReference type="EMBL" id="KAJ5553315.1"/>
    </source>
</evidence>
<dbReference type="EMBL" id="JAQIZZ010000002">
    <property type="protein sequence ID" value="KAJ5553315.1"/>
    <property type="molecule type" value="Genomic_DNA"/>
</dbReference>
<evidence type="ECO:0008006" key="6">
    <source>
        <dbReference type="Google" id="ProtNLM"/>
    </source>
</evidence>
<dbReference type="PANTHER" id="PTHR24180:SF45">
    <property type="entry name" value="POLY [ADP-RIBOSE] POLYMERASE TANKYRASE"/>
    <property type="match status" value="1"/>
</dbReference>
<dbReference type="PROSITE" id="PS50088">
    <property type="entry name" value="ANK_REPEAT"/>
    <property type="match status" value="1"/>
</dbReference>
<dbReference type="SMART" id="SM00248">
    <property type="entry name" value="ANK"/>
    <property type="match status" value="6"/>
</dbReference>
<dbReference type="InterPro" id="IPR051637">
    <property type="entry name" value="Ank_repeat_dom-contain_49"/>
</dbReference>
<organism evidence="4 5">
    <name type="scientific">Penicillium frequentans</name>
    <dbReference type="NCBI Taxonomy" id="3151616"/>
    <lineage>
        <taxon>Eukaryota</taxon>
        <taxon>Fungi</taxon>
        <taxon>Dikarya</taxon>
        <taxon>Ascomycota</taxon>
        <taxon>Pezizomycotina</taxon>
        <taxon>Eurotiomycetes</taxon>
        <taxon>Eurotiomycetidae</taxon>
        <taxon>Eurotiales</taxon>
        <taxon>Aspergillaceae</taxon>
        <taxon>Penicillium</taxon>
    </lineage>
</organism>
<accession>A0AAD6GKM5</accession>
<keyword evidence="1" id="KW-0677">Repeat</keyword>
<dbReference type="InterPro" id="IPR036770">
    <property type="entry name" value="Ankyrin_rpt-contain_sf"/>
</dbReference>
<gene>
    <name evidence="4" type="ORF">N7494_002693</name>
</gene>
<comment type="caution">
    <text evidence="4">The sequence shown here is derived from an EMBL/GenBank/DDBJ whole genome shotgun (WGS) entry which is preliminary data.</text>
</comment>
<keyword evidence="2 3" id="KW-0040">ANK repeat</keyword>
<dbReference type="AlphaFoldDB" id="A0AAD6GKM5"/>
<name>A0AAD6GKM5_9EURO</name>
<dbReference type="SUPFAM" id="SSF48403">
    <property type="entry name" value="Ankyrin repeat"/>
    <property type="match status" value="2"/>
</dbReference>
<dbReference type="PANTHER" id="PTHR24180">
    <property type="entry name" value="CYCLIN-DEPENDENT KINASE INHIBITOR 2C-RELATED"/>
    <property type="match status" value="1"/>
</dbReference>
<dbReference type="InterPro" id="IPR002110">
    <property type="entry name" value="Ankyrin_rpt"/>
</dbReference>